<evidence type="ECO:0000256" key="1">
    <source>
        <dbReference type="SAM" id="Coils"/>
    </source>
</evidence>
<comment type="caution">
    <text evidence="3">The sequence shown here is derived from an EMBL/GenBank/DDBJ whole genome shotgun (WGS) entry which is preliminary data.</text>
</comment>
<dbReference type="Proteomes" id="UP000238426">
    <property type="component" value="Unassembled WGS sequence"/>
</dbReference>
<dbReference type="RefSeq" id="WP_106463636.1">
    <property type="nucleotide sequence ID" value="NZ_PXOQ01000009.1"/>
</dbReference>
<reference evidence="3 4" key="1">
    <citation type="submission" date="2018-03" db="EMBL/GenBank/DDBJ databases">
        <title>Mesoflavibacter sp. HG37 and Mesoflavibacter sp. HG96 sp.nov., two marine bacteria isolated from seawater of Western Pacific Ocean.</title>
        <authorList>
            <person name="Cheng H."/>
            <person name="Wu Y.-H."/>
            <person name="Guo L.-L."/>
            <person name="Xu X.-W."/>
        </authorList>
    </citation>
    <scope>NUCLEOTIDE SEQUENCE [LARGE SCALE GENOMIC DNA]</scope>
    <source>
        <strain evidence="3 4">KCTC 32269</strain>
    </source>
</reference>
<evidence type="ECO:0000256" key="2">
    <source>
        <dbReference type="SAM" id="SignalP"/>
    </source>
</evidence>
<feature type="signal peptide" evidence="2">
    <location>
        <begin position="1"/>
        <end position="20"/>
    </location>
</feature>
<sequence>MKKVLFTLLLVFGLSAISLAQSDKMKEKINEKIEKLNQEIMDGDASQSLSESQKEEVFKIEFNKLKEVRAAKKANSSKEDIKDIHKKYGKILYQEILTKEQKKARKKGKAKE</sequence>
<organism evidence="3 4">
    <name type="scientific">Aurantibacter aestuarii</name>
    <dbReference type="NCBI Taxonomy" id="1266046"/>
    <lineage>
        <taxon>Bacteria</taxon>
        <taxon>Pseudomonadati</taxon>
        <taxon>Bacteroidota</taxon>
        <taxon>Flavobacteriia</taxon>
        <taxon>Flavobacteriales</taxon>
        <taxon>Flavobacteriaceae</taxon>
        <taxon>Aurantibacter</taxon>
    </lineage>
</organism>
<dbReference type="AlphaFoldDB" id="A0A2T1N9E0"/>
<accession>A0A2T1N9E0</accession>
<gene>
    <name evidence="3" type="ORF">C7H52_09360</name>
</gene>
<keyword evidence="1" id="KW-0175">Coiled coil</keyword>
<evidence type="ECO:0008006" key="5">
    <source>
        <dbReference type="Google" id="ProtNLM"/>
    </source>
</evidence>
<proteinExistence type="predicted"/>
<evidence type="ECO:0000313" key="4">
    <source>
        <dbReference type="Proteomes" id="UP000238426"/>
    </source>
</evidence>
<dbReference type="EMBL" id="PXOQ01000009">
    <property type="protein sequence ID" value="PSG88497.1"/>
    <property type="molecule type" value="Genomic_DNA"/>
</dbReference>
<feature type="coiled-coil region" evidence="1">
    <location>
        <begin position="19"/>
        <end position="46"/>
    </location>
</feature>
<feature type="chain" id="PRO_5015612747" description="DUF4890 domain-containing protein" evidence="2">
    <location>
        <begin position="21"/>
        <end position="112"/>
    </location>
</feature>
<keyword evidence="4" id="KW-1185">Reference proteome</keyword>
<evidence type="ECO:0000313" key="3">
    <source>
        <dbReference type="EMBL" id="PSG88497.1"/>
    </source>
</evidence>
<protein>
    <recommendedName>
        <fullName evidence="5">DUF4890 domain-containing protein</fullName>
    </recommendedName>
</protein>
<keyword evidence="2" id="KW-0732">Signal</keyword>
<name>A0A2T1N9E0_9FLAO</name>